<dbReference type="GO" id="GO:0008270">
    <property type="term" value="F:zinc ion binding"/>
    <property type="evidence" value="ECO:0007669"/>
    <property type="project" value="UniProtKB-KW"/>
</dbReference>
<keyword evidence="4" id="KW-0862">Zinc</keyword>
<comment type="subcellular location">
    <subcellularLocation>
        <location evidence="1">Nucleus</location>
    </subcellularLocation>
</comment>
<dbReference type="PANTHER" id="PTHR46481:SF10">
    <property type="entry name" value="ZINC FINGER BED DOMAIN-CONTAINING PROTEIN 39"/>
    <property type="match status" value="1"/>
</dbReference>
<evidence type="ECO:0000313" key="7">
    <source>
        <dbReference type="Proteomes" id="UP000232722"/>
    </source>
</evidence>
<evidence type="ECO:0000313" key="6">
    <source>
        <dbReference type="EMBL" id="PKB98441.1"/>
    </source>
</evidence>
<keyword evidence="5" id="KW-0539">Nucleus</keyword>
<evidence type="ECO:0000256" key="5">
    <source>
        <dbReference type="ARBA" id="ARBA00023242"/>
    </source>
</evidence>
<evidence type="ECO:0000256" key="4">
    <source>
        <dbReference type="ARBA" id="ARBA00022833"/>
    </source>
</evidence>
<reference evidence="6 7" key="1">
    <citation type="submission" date="2016-04" db="EMBL/GenBank/DDBJ databases">
        <title>Genome analyses suggest a sexual origin of heterokaryosis in a supposedly ancient asexual fungus.</title>
        <authorList>
            <person name="Ropars J."/>
            <person name="Sedzielewska K."/>
            <person name="Noel J."/>
            <person name="Charron P."/>
            <person name="Farinelli L."/>
            <person name="Marton T."/>
            <person name="Kruger M."/>
            <person name="Pelin A."/>
            <person name="Brachmann A."/>
            <person name="Corradi N."/>
        </authorList>
    </citation>
    <scope>NUCLEOTIDE SEQUENCE [LARGE SCALE GENOMIC DNA]</scope>
    <source>
        <strain evidence="6 7">A5</strain>
    </source>
</reference>
<dbReference type="AlphaFoldDB" id="A0A2N0NV55"/>
<sequence>MSLEMRTDTKTSEKSKSNIWKYFTKERGQDNKITAKCNYYLPFTIVEGWLKWILKKVTGGFHLIFGLQLLSNHIWEYCTFINNSWHLQQITLDFIELKGSHTGKNIAEELITVLNLYDISKKINSITTDKATPSQFFV</sequence>
<evidence type="ECO:0000256" key="3">
    <source>
        <dbReference type="ARBA" id="ARBA00022771"/>
    </source>
</evidence>
<comment type="caution">
    <text evidence="6">The sequence shown here is derived from an EMBL/GenBank/DDBJ whole genome shotgun (WGS) entry which is preliminary data.</text>
</comment>
<evidence type="ECO:0000256" key="2">
    <source>
        <dbReference type="ARBA" id="ARBA00022723"/>
    </source>
</evidence>
<dbReference type="SUPFAM" id="SSF53098">
    <property type="entry name" value="Ribonuclease H-like"/>
    <property type="match status" value="1"/>
</dbReference>
<proteinExistence type="predicted"/>
<gene>
    <name evidence="6" type="ORF">RhiirA5_431368</name>
</gene>
<dbReference type="Proteomes" id="UP000232722">
    <property type="component" value="Unassembled WGS sequence"/>
</dbReference>
<dbReference type="PANTHER" id="PTHR46481">
    <property type="entry name" value="ZINC FINGER BED DOMAIN-CONTAINING PROTEIN 4"/>
    <property type="match status" value="1"/>
</dbReference>
<dbReference type="EMBL" id="LLXJ01002629">
    <property type="protein sequence ID" value="PKB98441.1"/>
    <property type="molecule type" value="Genomic_DNA"/>
</dbReference>
<dbReference type="GO" id="GO:0005634">
    <property type="term" value="C:nucleus"/>
    <property type="evidence" value="ECO:0007669"/>
    <property type="project" value="UniProtKB-SubCell"/>
</dbReference>
<accession>A0A2N0NV55</accession>
<reference evidence="6 7" key="2">
    <citation type="submission" date="2017-09" db="EMBL/GenBank/DDBJ databases">
        <title>Extensive intraspecific genome diversity in a model arbuscular mycorrhizal fungus.</title>
        <authorList>
            <person name="Chen E.C."/>
            <person name="Morin E."/>
            <person name="Beaudet D."/>
            <person name="Noel J."/>
            <person name="Ndikumana S."/>
            <person name="Charron P."/>
            <person name="St-Onge C."/>
            <person name="Giorgi J."/>
            <person name="Grigoriev I.V."/>
            <person name="Roux C."/>
            <person name="Martin F.M."/>
            <person name="Corradi N."/>
        </authorList>
    </citation>
    <scope>NUCLEOTIDE SEQUENCE [LARGE SCALE GENOMIC DNA]</scope>
    <source>
        <strain evidence="6 7">A5</strain>
    </source>
</reference>
<protein>
    <submittedName>
        <fullName evidence="6">Uncharacterized protein</fullName>
    </submittedName>
</protein>
<keyword evidence="3" id="KW-0863">Zinc-finger</keyword>
<keyword evidence="2" id="KW-0479">Metal-binding</keyword>
<dbReference type="InterPro" id="IPR052035">
    <property type="entry name" value="ZnF_BED_domain_contain"/>
</dbReference>
<evidence type="ECO:0000256" key="1">
    <source>
        <dbReference type="ARBA" id="ARBA00004123"/>
    </source>
</evidence>
<dbReference type="VEuPathDB" id="FungiDB:FUN_018309"/>
<organism evidence="6 7">
    <name type="scientific">Rhizophagus irregularis</name>
    <dbReference type="NCBI Taxonomy" id="588596"/>
    <lineage>
        <taxon>Eukaryota</taxon>
        <taxon>Fungi</taxon>
        <taxon>Fungi incertae sedis</taxon>
        <taxon>Mucoromycota</taxon>
        <taxon>Glomeromycotina</taxon>
        <taxon>Glomeromycetes</taxon>
        <taxon>Glomerales</taxon>
        <taxon>Glomeraceae</taxon>
        <taxon>Rhizophagus</taxon>
    </lineage>
</organism>
<dbReference type="InterPro" id="IPR012337">
    <property type="entry name" value="RNaseH-like_sf"/>
</dbReference>
<name>A0A2N0NV55_9GLOM</name>